<feature type="active site" description="Nucleophile" evidence="2">
    <location>
        <position position="394"/>
    </location>
</feature>
<dbReference type="OMA" id="GFMLVHL"/>
<feature type="transmembrane region" description="Helical" evidence="4">
    <location>
        <begin position="21"/>
        <end position="43"/>
    </location>
</feature>
<dbReference type="GO" id="GO:0005886">
    <property type="term" value="C:plasma membrane"/>
    <property type="evidence" value="ECO:0007669"/>
    <property type="project" value="TreeGrafter"/>
</dbReference>
<dbReference type="PRINTS" id="PR01210">
    <property type="entry name" value="GGTRANSPTASE"/>
</dbReference>
<keyword evidence="1" id="KW-0800">Toxin</keyword>
<proteinExistence type="predicted"/>
<dbReference type="Gene3D" id="3.60.20.40">
    <property type="match status" value="1"/>
</dbReference>
<dbReference type="EMBL" id="CP012528">
    <property type="protein sequence ID" value="ALC49999.1"/>
    <property type="molecule type" value="Genomic_DNA"/>
</dbReference>
<organism evidence="5 6">
    <name type="scientific">Drosophila busckii</name>
    <name type="common">Fruit fly</name>
    <dbReference type="NCBI Taxonomy" id="30019"/>
    <lineage>
        <taxon>Eukaryota</taxon>
        <taxon>Metazoa</taxon>
        <taxon>Ecdysozoa</taxon>
        <taxon>Arthropoda</taxon>
        <taxon>Hexapoda</taxon>
        <taxon>Insecta</taxon>
        <taxon>Pterygota</taxon>
        <taxon>Neoptera</taxon>
        <taxon>Endopterygota</taxon>
        <taxon>Diptera</taxon>
        <taxon>Brachycera</taxon>
        <taxon>Muscomorpha</taxon>
        <taxon>Ephydroidea</taxon>
        <taxon>Drosophilidae</taxon>
        <taxon>Drosophila</taxon>
    </lineage>
</organism>
<keyword evidence="4" id="KW-0472">Membrane</keyword>
<dbReference type="SMR" id="A0A0M3QZU7"/>
<reference evidence="5 6" key="1">
    <citation type="submission" date="2015-08" db="EMBL/GenBank/DDBJ databases">
        <title>Ancestral chromatin configuration constrains chromatin evolution on differentiating sex chromosomes in Drosophila.</title>
        <authorList>
            <person name="Zhou Q."/>
            <person name="Bachtrog D."/>
        </authorList>
    </citation>
    <scope>NUCLEOTIDE SEQUENCE [LARGE SCALE GENOMIC DNA]</scope>
    <source>
        <tissue evidence="5">Whole larvae</tissue>
    </source>
</reference>
<feature type="binding site" evidence="3">
    <location>
        <position position="487"/>
    </location>
    <ligand>
        <name>L-glutamate</name>
        <dbReference type="ChEBI" id="CHEBI:29985"/>
    </ligand>
</feature>
<feature type="binding site" evidence="3">
    <location>
        <position position="436"/>
    </location>
    <ligand>
        <name>L-glutamate</name>
        <dbReference type="ChEBI" id="CHEBI:29985"/>
    </ligand>
</feature>
<feature type="binding site" evidence="3">
    <location>
        <position position="119"/>
    </location>
    <ligand>
        <name>L-glutamate</name>
        <dbReference type="ChEBI" id="CHEBI:29985"/>
    </ligand>
</feature>
<dbReference type="Proteomes" id="UP000494163">
    <property type="component" value="Chromosome X"/>
</dbReference>
<feature type="binding site" evidence="3">
    <location>
        <begin position="464"/>
        <end position="465"/>
    </location>
    <ligand>
        <name>L-glutamate</name>
        <dbReference type="ChEBI" id="CHEBI:29985"/>
    </ligand>
</feature>
<keyword evidence="4" id="KW-1133">Transmembrane helix</keyword>
<evidence type="ECO:0000256" key="4">
    <source>
        <dbReference type="SAM" id="Phobius"/>
    </source>
</evidence>
<dbReference type="PANTHER" id="PTHR11686:SF72">
    <property type="entry name" value="GAMMA-GLUTAMYL TRANSPEPTIDASE, ISOFORM A"/>
    <property type="match status" value="1"/>
</dbReference>
<dbReference type="InterPro" id="IPR029055">
    <property type="entry name" value="Ntn_hydrolases_N"/>
</dbReference>
<keyword evidence="1" id="KW-1202">Platelet aggregation activating toxin</keyword>
<protein>
    <submittedName>
        <fullName evidence="5">Ggt-1</fullName>
    </submittedName>
</protein>
<evidence type="ECO:0000256" key="3">
    <source>
        <dbReference type="PIRSR" id="PIRSR600101-2"/>
    </source>
</evidence>
<evidence type="ECO:0000256" key="2">
    <source>
        <dbReference type="PIRSR" id="PIRSR600101-1"/>
    </source>
</evidence>
<keyword evidence="4" id="KW-0812">Transmembrane</keyword>
<dbReference type="Pfam" id="PF01019">
    <property type="entry name" value="G_glu_transpept"/>
    <property type="match status" value="1"/>
</dbReference>
<dbReference type="AlphaFoldDB" id="A0A0M3QZU7"/>
<keyword evidence="6" id="KW-1185">Reference proteome</keyword>
<dbReference type="InterPro" id="IPR043138">
    <property type="entry name" value="GGT_lsub"/>
</dbReference>
<evidence type="ECO:0000313" key="6">
    <source>
        <dbReference type="Proteomes" id="UP000494163"/>
    </source>
</evidence>
<dbReference type="GO" id="GO:0036374">
    <property type="term" value="F:glutathione hydrolase activity"/>
    <property type="evidence" value="ECO:0007669"/>
    <property type="project" value="InterPro"/>
</dbReference>
<evidence type="ECO:0000313" key="5">
    <source>
        <dbReference type="EMBL" id="ALC49999.1"/>
    </source>
</evidence>
<dbReference type="PANTHER" id="PTHR11686">
    <property type="entry name" value="GAMMA GLUTAMYL TRANSPEPTIDASE"/>
    <property type="match status" value="1"/>
</dbReference>
<dbReference type="Gene3D" id="1.10.246.130">
    <property type="match status" value="1"/>
</dbReference>
<dbReference type="SUPFAM" id="SSF56235">
    <property type="entry name" value="N-terminal nucleophile aminohydrolases (Ntn hydrolases)"/>
    <property type="match status" value="1"/>
</dbReference>
<sequence length="591" mass="64103">MYVCIHIFIKCIYRLIFNKRTILWLLVAVLMVTGLTLGLVFGLRSHETRYISGAVVSNGIGCADIGGNVLEDGGSAVDAAIATLLCEGIMLPQSMGIGGGFVATIYTRNSRKVETLIARESAPTAAHKDMFVGQKEVTGARAAAVPGEILGYWEMHQKYGKLPWKRLFQPAIKLARDGHVVSRYLAAAIKSKLKQIQNDAALSDMFLDAQGQPVKENDYIKRVAFADTLERIADNGADELYNGGETARKMVEDVKALGGIITIDDLKNYKVRWESDGHISAKVTGGYTLYTTPLPSSGPLLAFMLNILSDLYTTNEAVYWQRVVEAFKHGYGQRSNLGDYENDPETGHAIKAQLEKMLGKELVQSVRALIHDNSTSQDFVYYGANFTVEPDHGTAHMSVLAPNGDAISITSTINTYFGCKVGSKQTGIILNDEMDDFSTPGVVNAFGVPSSPANYIFPSKRPMSSMSPVVVVDPEGNVRLLVGAAGGTKITTSVAGVIIKYLILGETMSHAVNDPRLHHQLIPMRVDYEANLKSSIVSQLKLAGHVVQQQPGDSGFAAVTAIGVKGEPEPFYDGRRVGSVFTMTSTKKIKN</sequence>
<dbReference type="InterPro" id="IPR043137">
    <property type="entry name" value="GGT_ssub_C"/>
</dbReference>
<dbReference type="STRING" id="30019.A0A0M3QZU7"/>
<gene>
    <name evidence="5" type="ORF">Dbus_chrXg1855</name>
</gene>
<accession>A0A0M3QZU7</accession>
<dbReference type="GO" id="GO:0006751">
    <property type="term" value="P:glutathione catabolic process"/>
    <property type="evidence" value="ECO:0007669"/>
    <property type="project" value="InterPro"/>
</dbReference>
<keyword evidence="1" id="KW-1199">Hemostasis impairing toxin</keyword>
<feature type="binding site" evidence="3">
    <location>
        <begin position="412"/>
        <end position="414"/>
    </location>
    <ligand>
        <name>L-glutamate</name>
        <dbReference type="ChEBI" id="CHEBI:29985"/>
    </ligand>
</feature>
<dbReference type="OrthoDB" id="1081007at2759"/>
<evidence type="ECO:0000256" key="1">
    <source>
        <dbReference type="ARBA" id="ARBA00084097"/>
    </source>
</evidence>
<dbReference type="FunFam" id="3.60.20.40:FF:000001">
    <property type="entry name" value="Gamma-glutamyltranspeptidase 1"/>
    <property type="match status" value="1"/>
</dbReference>
<dbReference type="FunFam" id="1.10.246.130:FF:000001">
    <property type="entry name" value="Gamma-glutamyltransferase 5 isoform 1"/>
    <property type="match status" value="1"/>
</dbReference>
<dbReference type="InterPro" id="IPR000101">
    <property type="entry name" value="GGT_peptidase"/>
</dbReference>
<name>A0A0M3QZU7_DROBS</name>